<dbReference type="RefSeq" id="WP_373971417.1">
    <property type="nucleotide sequence ID" value="NZ_JBHDLJ010000004.1"/>
</dbReference>
<keyword evidence="2" id="KW-0378">Hydrolase</keyword>
<dbReference type="Gene3D" id="3.10.310.70">
    <property type="match status" value="1"/>
</dbReference>
<comment type="caution">
    <text evidence="2">The sequence shown here is derived from an EMBL/GenBank/DDBJ whole genome shotgun (WGS) entry which is preliminary data.</text>
</comment>
<dbReference type="EC" id="3.5.-.-" evidence="2"/>
<dbReference type="InterPro" id="IPR013108">
    <property type="entry name" value="Amidohydro_3"/>
</dbReference>
<dbReference type="Gene3D" id="3.20.20.140">
    <property type="entry name" value="Metal-dependent hydrolases"/>
    <property type="match status" value="1"/>
</dbReference>
<proteinExistence type="predicted"/>
<evidence type="ECO:0000313" key="3">
    <source>
        <dbReference type="Proteomes" id="UP001575652"/>
    </source>
</evidence>
<dbReference type="PANTHER" id="PTHR22642:SF2">
    <property type="entry name" value="PROTEIN LONG AFTER FAR-RED 3"/>
    <property type="match status" value="1"/>
</dbReference>
<evidence type="ECO:0000313" key="2">
    <source>
        <dbReference type="EMBL" id="MFB0834246.1"/>
    </source>
</evidence>
<accession>A0ABV4ULT3</accession>
<dbReference type="PANTHER" id="PTHR22642">
    <property type="entry name" value="IMIDAZOLONEPROPIONASE"/>
    <property type="match status" value="1"/>
</dbReference>
<name>A0ABV4ULT3_9MICC</name>
<dbReference type="Proteomes" id="UP001575652">
    <property type="component" value="Unassembled WGS sequence"/>
</dbReference>
<reference evidence="2 3" key="1">
    <citation type="submission" date="2024-09" db="EMBL/GenBank/DDBJ databases">
        <authorList>
            <person name="Salinas-Garcia M.A."/>
            <person name="Prieme A."/>
        </authorList>
    </citation>
    <scope>NUCLEOTIDE SEQUENCE [LARGE SCALE GENOMIC DNA]</scope>
    <source>
        <strain evidence="2 3">DSM 21081</strain>
    </source>
</reference>
<dbReference type="Pfam" id="PF07969">
    <property type="entry name" value="Amidohydro_3"/>
    <property type="match status" value="1"/>
</dbReference>
<sequence>MSSLVMYRNGAVYSQADPFATAMLVDGDTVAWVGQEAAAASLVDDRVRVVDLRGALVAPAFFDSHVHLTETGAALASLDLTGVGSVAELLRLVADDAARHAGAVAGAGWDQSAWPEGRVPTAAELEEAGGGRDVYLTRIDVHSGLVNASLARRLGLAGIDGWDGDSTVVREAHARVRAAVLDFGDAARADHQRRALRHLAAHGYAGVAEMAAPHIGTRRDLEILFELLDAEGDDHPGVHAYWGEAVTTPKQARALADSFGPGRLAGLGGDLNIDGSLGSRTAYLREPYADDPGNRGTLFLDAARIADHVVACSSAGVQAAFHVIGDAGVDEAVAGFRLAAERIGTAAVQAGRHRLEHVEIADESAVQALLELGITVSLQPAFDAYWGAPGGQYEQRLGAERSSRMNEVGRFLAAGVPVCLGSDTPVTEASPWAAVKACLEHHTRSARVSARAAFLAHTRAGHRAVGAPDPLAGQLVPGAEATFAVWAASELAVQTPDARVSSWSTDARAGTPMLPVLEDELPACQRTVRRGRVIFDALAGEGAS</sequence>
<dbReference type="SUPFAM" id="SSF51556">
    <property type="entry name" value="Metallo-dependent hydrolases"/>
    <property type="match status" value="1"/>
</dbReference>
<dbReference type="GO" id="GO:0016787">
    <property type="term" value="F:hydrolase activity"/>
    <property type="evidence" value="ECO:0007669"/>
    <property type="project" value="UniProtKB-KW"/>
</dbReference>
<protein>
    <submittedName>
        <fullName evidence="2">Amidohydrolase</fullName>
        <ecNumber evidence="2">3.5.-.-</ecNumber>
    </submittedName>
</protein>
<dbReference type="InterPro" id="IPR032466">
    <property type="entry name" value="Metal_Hydrolase"/>
</dbReference>
<gene>
    <name evidence="2" type="ORF">ACETWP_06560</name>
</gene>
<dbReference type="InterPro" id="IPR011059">
    <property type="entry name" value="Metal-dep_hydrolase_composite"/>
</dbReference>
<evidence type="ECO:0000259" key="1">
    <source>
        <dbReference type="Pfam" id="PF07969"/>
    </source>
</evidence>
<dbReference type="SUPFAM" id="SSF51338">
    <property type="entry name" value="Composite domain of metallo-dependent hydrolases"/>
    <property type="match status" value="1"/>
</dbReference>
<keyword evidence="3" id="KW-1185">Reference proteome</keyword>
<dbReference type="EMBL" id="JBHDLJ010000004">
    <property type="protein sequence ID" value="MFB0834246.1"/>
    <property type="molecule type" value="Genomic_DNA"/>
</dbReference>
<dbReference type="Gene3D" id="2.30.40.10">
    <property type="entry name" value="Urease, subunit C, domain 1"/>
    <property type="match status" value="1"/>
</dbReference>
<feature type="domain" description="Amidohydrolase 3" evidence="1">
    <location>
        <begin position="48"/>
        <end position="535"/>
    </location>
</feature>
<organism evidence="2 3">
    <name type="scientific">Arthrobacter halodurans</name>
    <dbReference type="NCBI Taxonomy" id="516699"/>
    <lineage>
        <taxon>Bacteria</taxon>
        <taxon>Bacillati</taxon>
        <taxon>Actinomycetota</taxon>
        <taxon>Actinomycetes</taxon>
        <taxon>Micrococcales</taxon>
        <taxon>Micrococcaceae</taxon>
        <taxon>Arthrobacter</taxon>
    </lineage>
</organism>